<accession>A0A7C9J0M6</accession>
<reference evidence="3 4" key="1">
    <citation type="submission" date="2020-01" db="EMBL/GenBank/DDBJ databases">
        <title>Herbidospora sp. NEAU-GS84 nov., a novel actinomycete isolated from soil.</title>
        <authorList>
            <person name="Han L."/>
        </authorList>
    </citation>
    <scope>NUCLEOTIDE SEQUENCE [LARGE SCALE GENOMIC DNA]</scope>
    <source>
        <strain evidence="3 4">NEAU-GS84</strain>
    </source>
</reference>
<organism evidence="3 4">
    <name type="scientific">Herbidospora solisilvae</name>
    <dbReference type="NCBI Taxonomy" id="2696284"/>
    <lineage>
        <taxon>Bacteria</taxon>
        <taxon>Bacillati</taxon>
        <taxon>Actinomycetota</taxon>
        <taxon>Actinomycetes</taxon>
        <taxon>Streptosporangiales</taxon>
        <taxon>Streptosporangiaceae</taxon>
        <taxon>Herbidospora</taxon>
    </lineage>
</organism>
<feature type="transmembrane region" description="Helical" evidence="1">
    <location>
        <begin position="12"/>
        <end position="34"/>
    </location>
</feature>
<keyword evidence="4" id="KW-1185">Reference proteome</keyword>
<evidence type="ECO:0000313" key="3">
    <source>
        <dbReference type="EMBL" id="NAS20927.1"/>
    </source>
</evidence>
<dbReference type="RefSeq" id="WP_161478370.1">
    <property type="nucleotide sequence ID" value="NZ_WXEW01000001.1"/>
</dbReference>
<keyword evidence="1" id="KW-1133">Transmembrane helix</keyword>
<evidence type="ECO:0000313" key="4">
    <source>
        <dbReference type="Proteomes" id="UP000479526"/>
    </source>
</evidence>
<keyword evidence="1" id="KW-0472">Membrane</keyword>
<keyword evidence="1" id="KW-0812">Transmembrane</keyword>
<feature type="domain" description="DUF732" evidence="2">
    <location>
        <begin position="63"/>
        <end position="133"/>
    </location>
</feature>
<comment type="caution">
    <text evidence="3">The sequence shown here is derived from an EMBL/GenBank/DDBJ whole genome shotgun (WGS) entry which is preliminary data.</text>
</comment>
<evidence type="ECO:0000259" key="2">
    <source>
        <dbReference type="Pfam" id="PF05305"/>
    </source>
</evidence>
<evidence type="ECO:0000256" key="1">
    <source>
        <dbReference type="SAM" id="Phobius"/>
    </source>
</evidence>
<dbReference type="InterPro" id="IPR007969">
    <property type="entry name" value="DUF732"/>
</dbReference>
<dbReference type="EMBL" id="WXEW01000001">
    <property type="protein sequence ID" value="NAS20927.1"/>
    <property type="molecule type" value="Genomic_DNA"/>
</dbReference>
<protein>
    <recommendedName>
        <fullName evidence="2">DUF732 domain-containing protein</fullName>
    </recommendedName>
</protein>
<proteinExistence type="predicted"/>
<gene>
    <name evidence="3" type="ORF">GT755_04410</name>
</gene>
<dbReference type="Proteomes" id="UP000479526">
    <property type="component" value="Unassembled WGS sequence"/>
</dbReference>
<name>A0A7C9J0M6_9ACTN</name>
<dbReference type="Pfam" id="PF05305">
    <property type="entry name" value="DUF732"/>
    <property type="match status" value="1"/>
</dbReference>
<sequence length="134" mass="14292">MELPPKKKTSLVWKALGGVVAGGVAFLMVGGYLADPEPVSAPDRTITLEVSSLPRMTGEQRTEYLATLSTIDQGLVVNEDRAVSRGESTCLDIRQGVPEGQVLKNLEARITEGNATVKVEGAALILDAVKAWCR</sequence>
<dbReference type="AlphaFoldDB" id="A0A7C9J0M6"/>